<dbReference type="AlphaFoldDB" id="A0A8J2MGC0"/>
<name>A0A8J2MGC0_COTCN</name>
<sequence>MLPPEVMGAIVTFACLDAWHPASLEEFVCAPFSEELERLAMALMEAIFNDGASYDAVLLLVYNK</sequence>
<organism evidence="1 2">
    <name type="scientific">Cotesia congregata</name>
    <name type="common">Parasitoid wasp</name>
    <name type="synonym">Apanteles congregatus</name>
    <dbReference type="NCBI Taxonomy" id="51543"/>
    <lineage>
        <taxon>Eukaryota</taxon>
        <taxon>Metazoa</taxon>
        <taxon>Ecdysozoa</taxon>
        <taxon>Arthropoda</taxon>
        <taxon>Hexapoda</taxon>
        <taxon>Insecta</taxon>
        <taxon>Pterygota</taxon>
        <taxon>Neoptera</taxon>
        <taxon>Endopterygota</taxon>
        <taxon>Hymenoptera</taxon>
        <taxon>Apocrita</taxon>
        <taxon>Ichneumonoidea</taxon>
        <taxon>Braconidae</taxon>
        <taxon>Microgastrinae</taxon>
        <taxon>Cotesia</taxon>
    </lineage>
</organism>
<proteinExistence type="predicted"/>
<gene>
    <name evidence="1" type="ORF">HICCMSTLAB_LOCUS3061</name>
</gene>
<comment type="caution">
    <text evidence="1">The sequence shown here is derived from an EMBL/GenBank/DDBJ whole genome shotgun (WGS) entry which is preliminary data.</text>
</comment>
<protein>
    <submittedName>
        <fullName evidence="1">Uncharacterized protein</fullName>
    </submittedName>
</protein>
<keyword evidence="2" id="KW-1185">Reference proteome</keyword>
<accession>A0A8J2MGC0</accession>
<evidence type="ECO:0000313" key="2">
    <source>
        <dbReference type="Proteomes" id="UP000786811"/>
    </source>
</evidence>
<dbReference type="Proteomes" id="UP000786811">
    <property type="component" value="Unassembled WGS sequence"/>
</dbReference>
<reference evidence="1" key="1">
    <citation type="submission" date="2021-04" db="EMBL/GenBank/DDBJ databases">
        <authorList>
            <person name="Chebbi M.A.C M."/>
        </authorList>
    </citation>
    <scope>NUCLEOTIDE SEQUENCE</scope>
</reference>
<dbReference type="EMBL" id="CAJNRD030001117">
    <property type="protein sequence ID" value="CAG5079636.1"/>
    <property type="molecule type" value="Genomic_DNA"/>
</dbReference>
<evidence type="ECO:0000313" key="1">
    <source>
        <dbReference type="EMBL" id="CAG5079636.1"/>
    </source>
</evidence>